<dbReference type="Proteomes" id="UP000789706">
    <property type="component" value="Unassembled WGS sequence"/>
</dbReference>
<dbReference type="EMBL" id="CAJVPK010000689">
    <property type="protein sequence ID" value="CAG8540166.1"/>
    <property type="molecule type" value="Genomic_DNA"/>
</dbReference>
<evidence type="ECO:0000313" key="2">
    <source>
        <dbReference type="Proteomes" id="UP000789706"/>
    </source>
</evidence>
<dbReference type="AlphaFoldDB" id="A0A9N9ASK4"/>
<protein>
    <submittedName>
        <fullName evidence="1">8296_t:CDS:1</fullName>
    </submittedName>
</protein>
<comment type="caution">
    <text evidence="1">The sequence shown here is derived from an EMBL/GenBank/DDBJ whole genome shotgun (WGS) entry which is preliminary data.</text>
</comment>
<proteinExistence type="predicted"/>
<reference evidence="1" key="1">
    <citation type="submission" date="2021-06" db="EMBL/GenBank/DDBJ databases">
        <authorList>
            <person name="Kallberg Y."/>
            <person name="Tangrot J."/>
            <person name="Rosling A."/>
        </authorList>
    </citation>
    <scope>NUCLEOTIDE SEQUENCE</scope>
    <source>
        <strain evidence="1">AZ414A</strain>
    </source>
</reference>
<organism evidence="1 2">
    <name type="scientific">Diversispora eburnea</name>
    <dbReference type="NCBI Taxonomy" id="1213867"/>
    <lineage>
        <taxon>Eukaryota</taxon>
        <taxon>Fungi</taxon>
        <taxon>Fungi incertae sedis</taxon>
        <taxon>Mucoromycota</taxon>
        <taxon>Glomeromycotina</taxon>
        <taxon>Glomeromycetes</taxon>
        <taxon>Diversisporales</taxon>
        <taxon>Diversisporaceae</taxon>
        <taxon>Diversispora</taxon>
    </lineage>
</organism>
<gene>
    <name evidence="1" type="ORF">DEBURN_LOCUS6570</name>
</gene>
<accession>A0A9N9ASK4</accession>
<sequence>MSGSHITPGKLVVTGSIESKLHYELKVMIQLNNNPFVVHIVTASAAITSGYQLAFGGKTKCPGLSYLDLDQPGKAQKLLGFTFRPFIIEVENTTVLLVVLAKLQQT</sequence>
<dbReference type="OrthoDB" id="2437917at2759"/>
<name>A0A9N9ASK4_9GLOM</name>
<keyword evidence="2" id="KW-1185">Reference proteome</keyword>
<evidence type="ECO:0000313" key="1">
    <source>
        <dbReference type="EMBL" id="CAG8540166.1"/>
    </source>
</evidence>